<sequence length="195" mass="20927">MIDLKPACETMIYLLTGTSDDQLTRPTPCAEYTVADLIDHIDEVAQGFAAIARKDTGEPDGTVAEATPEHSAEGRRLIAARVRTLGQAWDDQAAWHGDTALTADVVLTNETWGKIALTEMVVHGWDLAVATDRSCTLPAATLRACLAHVIEFIPNAPVPELWGSAVETSDDAGLIERIVAVTGRNPRWADAAIRG</sequence>
<dbReference type="EMBL" id="CP078145">
    <property type="protein sequence ID" value="QXN91847.1"/>
    <property type="molecule type" value="Genomic_DNA"/>
</dbReference>
<organism evidence="2 3">
    <name type="scientific">Nocardia iowensis</name>
    <dbReference type="NCBI Taxonomy" id="204891"/>
    <lineage>
        <taxon>Bacteria</taxon>
        <taxon>Bacillati</taxon>
        <taxon>Actinomycetota</taxon>
        <taxon>Actinomycetes</taxon>
        <taxon>Mycobacteriales</taxon>
        <taxon>Nocardiaceae</taxon>
        <taxon>Nocardia</taxon>
    </lineage>
</organism>
<dbReference type="InterPro" id="IPR017520">
    <property type="entry name" value="CHP03086"/>
</dbReference>
<dbReference type="RefSeq" id="WP_218472696.1">
    <property type="nucleotide sequence ID" value="NZ_BAABJN010000009.1"/>
</dbReference>
<dbReference type="Proteomes" id="UP000694257">
    <property type="component" value="Chromosome"/>
</dbReference>
<dbReference type="NCBIfam" id="TIGR03083">
    <property type="entry name" value="maleylpyruvate isomerase family mycothiol-dependent enzyme"/>
    <property type="match status" value="1"/>
</dbReference>
<dbReference type="Pfam" id="PF11716">
    <property type="entry name" value="MDMPI_N"/>
    <property type="match status" value="1"/>
</dbReference>
<dbReference type="NCBIfam" id="TIGR03086">
    <property type="entry name" value="TIGR03086 family metal-binding protein"/>
    <property type="match status" value="1"/>
</dbReference>
<name>A0ABX8RSI6_NOCIO</name>
<protein>
    <submittedName>
        <fullName evidence="2">TIGR03086 family protein</fullName>
    </submittedName>
</protein>
<keyword evidence="3" id="KW-1185">Reference proteome</keyword>
<dbReference type="InterPro" id="IPR024344">
    <property type="entry name" value="MDMPI_metal-binding"/>
</dbReference>
<gene>
    <name evidence="2" type="ORF">KV110_01230</name>
</gene>
<evidence type="ECO:0000313" key="2">
    <source>
        <dbReference type="EMBL" id="QXN91847.1"/>
    </source>
</evidence>
<feature type="domain" description="Mycothiol-dependent maleylpyruvate isomerase metal-binding" evidence="1">
    <location>
        <begin position="6"/>
        <end position="128"/>
    </location>
</feature>
<reference evidence="2 3" key="1">
    <citation type="submission" date="2021-07" db="EMBL/GenBank/DDBJ databases">
        <title>Whole Genome Sequence of Nocardia Iowensis.</title>
        <authorList>
            <person name="Lamm A."/>
            <person name="Collins-Fairclough A.M."/>
            <person name="Bunk B."/>
            <person name="Sproer C."/>
        </authorList>
    </citation>
    <scope>NUCLEOTIDE SEQUENCE [LARGE SCALE GENOMIC DNA]</scope>
    <source>
        <strain evidence="2 3">NRRL 5646</strain>
    </source>
</reference>
<proteinExistence type="predicted"/>
<evidence type="ECO:0000259" key="1">
    <source>
        <dbReference type="Pfam" id="PF11716"/>
    </source>
</evidence>
<evidence type="ECO:0000313" key="3">
    <source>
        <dbReference type="Proteomes" id="UP000694257"/>
    </source>
</evidence>
<dbReference type="InterPro" id="IPR017517">
    <property type="entry name" value="Maleyloyr_isom"/>
</dbReference>
<accession>A0ABX8RSI6</accession>